<dbReference type="Proteomes" id="UP000053881">
    <property type="component" value="Unassembled WGS sequence"/>
</dbReference>
<evidence type="ECO:0000313" key="1">
    <source>
        <dbReference type="EMBL" id="KRG12676.1"/>
    </source>
</evidence>
<comment type="caution">
    <text evidence="1">The sequence shown here is derived from an EMBL/GenBank/DDBJ whole genome shotgun (WGS) entry which is preliminary data.</text>
</comment>
<sequence>MATKIQTYAQLAEDTAKGLTRSLEDWTGFLNTVGRLYKYPYHEQLMIYAQRPDARACAEYDLWNNTMNRYVRRGSKGIALLDTTADIPRLRYVFDVSDTGSRENSRYPYLWDMKEDYKEPIKSRF</sequence>
<protein>
    <submittedName>
        <fullName evidence="1">Uncharacterized protein</fullName>
    </submittedName>
</protein>
<accession>A0A0Q9Y6J0</accession>
<reference evidence="1 2" key="1">
    <citation type="submission" date="2015-06" db="EMBL/GenBank/DDBJ databases">
        <title>Genome sequencing project of Bacillus galactosidilyticus PL133.</title>
        <authorList>
            <person name="Gaiero J."/>
            <person name="Nicol R."/>
            <person name="Habash M."/>
        </authorList>
    </citation>
    <scope>NUCLEOTIDE SEQUENCE [LARGE SCALE GENOMIC DNA]</scope>
    <source>
        <strain evidence="1 2">PL133</strain>
    </source>
</reference>
<evidence type="ECO:0000313" key="2">
    <source>
        <dbReference type="Proteomes" id="UP000053881"/>
    </source>
</evidence>
<dbReference type="PATRIC" id="fig|217031.4.peg.3637"/>
<dbReference type="AlphaFoldDB" id="A0A0Q9Y6J0"/>
<name>A0A0Q9Y6J0_9BACI</name>
<proteinExistence type="predicted"/>
<dbReference type="EMBL" id="LGPB01000090">
    <property type="protein sequence ID" value="KRG12676.1"/>
    <property type="molecule type" value="Genomic_DNA"/>
</dbReference>
<organism evidence="1 2">
    <name type="scientific">Lederbergia galactosidilytica</name>
    <dbReference type="NCBI Taxonomy" id="217031"/>
    <lineage>
        <taxon>Bacteria</taxon>
        <taxon>Bacillati</taxon>
        <taxon>Bacillota</taxon>
        <taxon>Bacilli</taxon>
        <taxon>Bacillales</taxon>
        <taxon>Bacillaceae</taxon>
        <taxon>Lederbergia</taxon>
    </lineage>
</organism>
<gene>
    <name evidence="1" type="ORF">ACA29_10955</name>
</gene>